<dbReference type="Pfam" id="PF04195">
    <property type="entry name" value="Transposase_28"/>
    <property type="match status" value="1"/>
</dbReference>
<dbReference type="AlphaFoldDB" id="A0A9K3ITY6"/>
<evidence type="ECO:0000313" key="2">
    <source>
        <dbReference type="EMBL" id="KAF5803019.1"/>
    </source>
</evidence>
<evidence type="ECO:0000259" key="1">
    <source>
        <dbReference type="Pfam" id="PF04195"/>
    </source>
</evidence>
<dbReference type="PANTHER" id="PTHR31099:SF49">
    <property type="entry name" value="MYOSIN HEAVY CHAIN-LIKE PROTEIN"/>
    <property type="match status" value="1"/>
</dbReference>
<dbReference type="Proteomes" id="UP000215914">
    <property type="component" value="Unassembled WGS sequence"/>
</dbReference>
<gene>
    <name evidence="2" type="ORF">HanXRQr2_Chr06g0266411</name>
</gene>
<dbReference type="EMBL" id="MNCJ02000321">
    <property type="protein sequence ID" value="KAF5803019.1"/>
    <property type="molecule type" value="Genomic_DNA"/>
</dbReference>
<protein>
    <recommendedName>
        <fullName evidence="1">Transposase (putative) gypsy type domain-containing protein</fullName>
    </recommendedName>
</protein>
<dbReference type="Gramene" id="mRNA:HanXRQr2_Chr06g0266411">
    <property type="protein sequence ID" value="CDS:HanXRQr2_Chr06g0266411.1"/>
    <property type="gene ID" value="HanXRQr2_Chr06g0266411"/>
</dbReference>
<feature type="domain" description="Transposase (putative) gypsy type" evidence="1">
    <location>
        <begin position="36"/>
        <end position="96"/>
    </location>
</feature>
<comment type="caution">
    <text evidence="2">The sequence shown here is derived from an EMBL/GenBank/DDBJ whole genome shotgun (WGS) entry which is preliminary data.</text>
</comment>
<keyword evidence="3" id="KW-1185">Reference proteome</keyword>
<dbReference type="PANTHER" id="PTHR31099">
    <property type="entry name" value="OS06G0165300 PROTEIN"/>
    <property type="match status" value="1"/>
</dbReference>
<sequence length="123" mass="14146">MTSIQMPAAYGARYPQEGDTASDAPVGYVSMFANWFEICNLRLPLTVFMVELLEYYKIHISQLSPLGMVRARNFEYTFNAQSLEPLVEDFRRFYQMTEQLGFFSFRVREGAPKPMSPPKGIAK</sequence>
<accession>A0A9K3ITY6</accession>
<reference evidence="2" key="1">
    <citation type="journal article" date="2017" name="Nature">
        <title>The sunflower genome provides insights into oil metabolism, flowering and Asterid evolution.</title>
        <authorList>
            <person name="Badouin H."/>
            <person name="Gouzy J."/>
            <person name="Grassa C.J."/>
            <person name="Murat F."/>
            <person name="Staton S.E."/>
            <person name="Cottret L."/>
            <person name="Lelandais-Briere C."/>
            <person name="Owens G.L."/>
            <person name="Carrere S."/>
            <person name="Mayjonade B."/>
            <person name="Legrand L."/>
            <person name="Gill N."/>
            <person name="Kane N.C."/>
            <person name="Bowers J.E."/>
            <person name="Hubner S."/>
            <person name="Bellec A."/>
            <person name="Berard A."/>
            <person name="Berges H."/>
            <person name="Blanchet N."/>
            <person name="Boniface M.C."/>
            <person name="Brunel D."/>
            <person name="Catrice O."/>
            <person name="Chaidir N."/>
            <person name="Claudel C."/>
            <person name="Donnadieu C."/>
            <person name="Faraut T."/>
            <person name="Fievet G."/>
            <person name="Helmstetter N."/>
            <person name="King M."/>
            <person name="Knapp S.J."/>
            <person name="Lai Z."/>
            <person name="Le Paslier M.C."/>
            <person name="Lippi Y."/>
            <person name="Lorenzon L."/>
            <person name="Mandel J.R."/>
            <person name="Marage G."/>
            <person name="Marchand G."/>
            <person name="Marquand E."/>
            <person name="Bret-Mestries E."/>
            <person name="Morien E."/>
            <person name="Nambeesan S."/>
            <person name="Nguyen T."/>
            <person name="Pegot-Espagnet P."/>
            <person name="Pouilly N."/>
            <person name="Raftis F."/>
            <person name="Sallet E."/>
            <person name="Schiex T."/>
            <person name="Thomas J."/>
            <person name="Vandecasteele C."/>
            <person name="Vares D."/>
            <person name="Vear F."/>
            <person name="Vautrin S."/>
            <person name="Crespi M."/>
            <person name="Mangin B."/>
            <person name="Burke J.M."/>
            <person name="Salse J."/>
            <person name="Munos S."/>
            <person name="Vincourt P."/>
            <person name="Rieseberg L.H."/>
            <person name="Langlade N.B."/>
        </authorList>
    </citation>
    <scope>NUCLEOTIDE SEQUENCE</scope>
    <source>
        <tissue evidence="2">Leaves</tissue>
    </source>
</reference>
<name>A0A9K3ITY6_HELAN</name>
<dbReference type="InterPro" id="IPR007321">
    <property type="entry name" value="Transposase_28"/>
</dbReference>
<evidence type="ECO:0000313" key="3">
    <source>
        <dbReference type="Proteomes" id="UP000215914"/>
    </source>
</evidence>
<organism evidence="2 3">
    <name type="scientific">Helianthus annuus</name>
    <name type="common">Common sunflower</name>
    <dbReference type="NCBI Taxonomy" id="4232"/>
    <lineage>
        <taxon>Eukaryota</taxon>
        <taxon>Viridiplantae</taxon>
        <taxon>Streptophyta</taxon>
        <taxon>Embryophyta</taxon>
        <taxon>Tracheophyta</taxon>
        <taxon>Spermatophyta</taxon>
        <taxon>Magnoliopsida</taxon>
        <taxon>eudicotyledons</taxon>
        <taxon>Gunneridae</taxon>
        <taxon>Pentapetalae</taxon>
        <taxon>asterids</taxon>
        <taxon>campanulids</taxon>
        <taxon>Asterales</taxon>
        <taxon>Asteraceae</taxon>
        <taxon>Asteroideae</taxon>
        <taxon>Heliantheae alliance</taxon>
        <taxon>Heliantheae</taxon>
        <taxon>Helianthus</taxon>
    </lineage>
</organism>
<proteinExistence type="predicted"/>
<reference evidence="2" key="2">
    <citation type="submission" date="2020-06" db="EMBL/GenBank/DDBJ databases">
        <title>Helianthus annuus Genome sequencing and assembly Release 2.</title>
        <authorList>
            <person name="Gouzy J."/>
            <person name="Langlade N."/>
            <person name="Munos S."/>
        </authorList>
    </citation>
    <scope>NUCLEOTIDE SEQUENCE</scope>
    <source>
        <tissue evidence="2">Leaves</tissue>
    </source>
</reference>